<dbReference type="AlphaFoldDB" id="A0A6A6H562"/>
<dbReference type="GO" id="GO:0004343">
    <property type="term" value="F:glucosamine 6-phosphate N-acetyltransferase activity"/>
    <property type="evidence" value="ECO:0007669"/>
    <property type="project" value="UniProtKB-UniRule"/>
</dbReference>
<dbReference type="InterPro" id="IPR016181">
    <property type="entry name" value="Acyl_CoA_acyltransferase"/>
</dbReference>
<evidence type="ECO:0000256" key="2">
    <source>
        <dbReference type="SAM" id="MobiDB-lite"/>
    </source>
</evidence>
<keyword evidence="1 4" id="KW-0012">Acyltransferase</keyword>
<dbReference type="EC" id="2.3.1.4" evidence="1"/>
<comment type="catalytic activity">
    <reaction evidence="1">
        <text>D-glucosamine 6-phosphate + acetyl-CoA = N-acetyl-D-glucosamine 6-phosphate + CoA + H(+)</text>
        <dbReference type="Rhea" id="RHEA:10292"/>
        <dbReference type="ChEBI" id="CHEBI:15378"/>
        <dbReference type="ChEBI" id="CHEBI:57287"/>
        <dbReference type="ChEBI" id="CHEBI:57288"/>
        <dbReference type="ChEBI" id="CHEBI:57513"/>
        <dbReference type="ChEBI" id="CHEBI:58725"/>
        <dbReference type="EC" id="2.3.1.4"/>
    </reaction>
</comment>
<dbReference type="GO" id="GO:0006048">
    <property type="term" value="P:UDP-N-acetylglucosamine biosynthetic process"/>
    <property type="evidence" value="ECO:0007669"/>
    <property type="project" value="UniProtKB-UniRule"/>
</dbReference>
<comment type="pathway">
    <text evidence="1">Nucleotide-sugar biosynthesis; UDP-N-acetyl-alpha-D-glucosamine biosynthesis; N-acetyl-alpha-D-glucosamine 1-phosphate from alpha-D-glucosamine 6-phosphate (route I): step 1/2.</text>
</comment>
<dbReference type="UniPathway" id="UPA00113">
    <property type="reaction ID" value="UER00529"/>
</dbReference>
<evidence type="ECO:0000313" key="5">
    <source>
        <dbReference type="Proteomes" id="UP000800092"/>
    </source>
</evidence>
<dbReference type="PANTHER" id="PTHR13355:SF11">
    <property type="entry name" value="GLUCOSAMINE 6-PHOSPHATE N-ACETYLTRANSFERASE"/>
    <property type="match status" value="1"/>
</dbReference>
<keyword evidence="1 4" id="KW-0808">Transferase</keyword>
<dbReference type="Pfam" id="PF00583">
    <property type="entry name" value="Acetyltransf_1"/>
    <property type="match status" value="1"/>
</dbReference>
<dbReference type="Proteomes" id="UP000800092">
    <property type="component" value="Unassembled WGS sequence"/>
</dbReference>
<dbReference type="SUPFAM" id="SSF55729">
    <property type="entry name" value="Acyl-CoA N-acyltransferases (Nat)"/>
    <property type="match status" value="1"/>
</dbReference>
<dbReference type="PANTHER" id="PTHR13355">
    <property type="entry name" value="GLUCOSAMINE 6-PHOSPHATE N-ACETYLTRANSFERASE"/>
    <property type="match status" value="1"/>
</dbReference>
<feature type="region of interest" description="Disordered" evidence="2">
    <location>
        <begin position="1"/>
        <end position="22"/>
    </location>
</feature>
<dbReference type="OrthoDB" id="10039976at2759"/>
<proteinExistence type="inferred from homology"/>
<gene>
    <name evidence="4" type="ORF">EV356DRAFT_449017</name>
</gene>
<evidence type="ECO:0000259" key="3">
    <source>
        <dbReference type="PROSITE" id="PS51186"/>
    </source>
</evidence>
<dbReference type="InterPro" id="IPR000182">
    <property type="entry name" value="GNAT_dom"/>
</dbReference>
<protein>
    <recommendedName>
        <fullName evidence="1">Glucosamine 6-phosphate N-acetyltransferase</fullName>
        <ecNumber evidence="1">2.3.1.4</ecNumber>
    </recommendedName>
</protein>
<feature type="domain" description="N-acetyltransferase" evidence="3">
    <location>
        <begin position="110"/>
        <end position="255"/>
    </location>
</feature>
<accession>A0A6A6H562</accession>
<keyword evidence="5" id="KW-1185">Reference proteome</keyword>
<evidence type="ECO:0000313" key="4">
    <source>
        <dbReference type="EMBL" id="KAF2233155.1"/>
    </source>
</evidence>
<reference evidence="4" key="1">
    <citation type="journal article" date="2020" name="Stud. Mycol.">
        <title>101 Dothideomycetes genomes: a test case for predicting lifestyles and emergence of pathogens.</title>
        <authorList>
            <person name="Haridas S."/>
            <person name="Albert R."/>
            <person name="Binder M."/>
            <person name="Bloem J."/>
            <person name="Labutti K."/>
            <person name="Salamov A."/>
            <person name="Andreopoulos B."/>
            <person name="Baker S."/>
            <person name="Barry K."/>
            <person name="Bills G."/>
            <person name="Bluhm B."/>
            <person name="Cannon C."/>
            <person name="Castanera R."/>
            <person name="Culley D."/>
            <person name="Daum C."/>
            <person name="Ezra D."/>
            <person name="Gonzalez J."/>
            <person name="Henrissat B."/>
            <person name="Kuo A."/>
            <person name="Liang C."/>
            <person name="Lipzen A."/>
            <person name="Lutzoni F."/>
            <person name="Magnuson J."/>
            <person name="Mondo S."/>
            <person name="Nolan M."/>
            <person name="Ohm R."/>
            <person name="Pangilinan J."/>
            <person name="Park H.-J."/>
            <person name="Ramirez L."/>
            <person name="Alfaro M."/>
            <person name="Sun H."/>
            <person name="Tritt A."/>
            <person name="Yoshinaga Y."/>
            <person name="Zwiers L.-H."/>
            <person name="Turgeon B."/>
            <person name="Goodwin S."/>
            <person name="Spatafora J."/>
            <person name="Crous P."/>
            <person name="Grigoriev I."/>
        </authorList>
    </citation>
    <scope>NUCLEOTIDE SEQUENCE</scope>
    <source>
        <strain evidence="4">Tuck. ex Michener</strain>
    </source>
</reference>
<sequence length="255" mass="28293">MDSTISALPPISDRPNHARKPSKIVRAITNPSFGRLFEYKEPDPNAKRIDDSKVAALFGAPNLDLSKGTTNIPPSTPALGTVETLSDPNEPLFDPELVSVEVEAKLPEGYRLRPLERADYDRGFLMVQSCLSSVGHVSEAKWNERVEWLRRMKDTYYVLCVVDDQNTVVCTGTLMVERKFLHGMGSVGHVQDIAVAKNQHGKNLGFRMLTALDFLAKTVGCYKTIVASSEANEAFHAQAGFRRKGLDMAHHLVRD</sequence>
<comment type="similarity">
    <text evidence="1">Belongs to the acetyltransferase family. GNA1 subfamily.</text>
</comment>
<dbReference type="EMBL" id="ML991809">
    <property type="protein sequence ID" value="KAF2233155.1"/>
    <property type="molecule type" value="Genomic_DNA"/>
</dbReference>
<dbReference type="PROSITE" id="PS51186">
    <property type="entry name" value="GNAT"/>
    <property type="match status" value="1"/>
</dbReference>
<dbReference type="Gene3D" id="3.40.630.30">
    <property type="match status" value="1"/>
</dbReference>
<name>A0A6A6H562_VIRVR</name>
<evidence type="ECO:0000256" key="1">
    <source>
        <dbReference type="RuleBase" id="RU365086"/>
    </source>
</evidence>
<organism evidence="4 5">
    <name type="scientific">Viridothelium virens</name>
    <name type="common">Speckled blister lichen</name>
    <name type="synonym">Trypethelium virens</name>
    <dbReference type="NCBI Taxonomy" id="1048519"/>
    <lineage>
        <taxon>Eukaryota</taxon>
        <taxon>Fungi</taxon>
        <taxon>Dikarya</taxon>
        <taxon>Ascomycota</taxon>
        <taxon>Pezizomycotina</taxon>
        <taxon>Dothideomycetes</taxon>
        <taxon>Dothideomycetes incertae sedis</taxon>
        <taxon>Trypetheliales</taxon>
        <taxon>Trypetheliaceae</taxon>
        <taxon>Viridothelium</taxon>
    </lineage>
</organism>
<dbReference type="InterPro" id="IPR039143">
    <property type="entry name" value="GNPNAT1-like"/>
</dbReference>